<dbReference type="EMBL" id="LIAS01000088">
    <property type="protein sequence ID" value="KRO30609.1"/>
    <property type="molecule type" value="Genomic_DNA"/>
</dbReference>
<reference evidence="2 3" key="1">
    <citation type="submission" date="2015-10" db="EMBL/GenBank/DDBJ databases">
        <title>Metagenome-Assembled Genomes uncover a global brackish microbiome.</title>
        <authorList>
            <person name="Hugerth L.W."/>
            <person name="Larsson J."/>
            <person name="Alneberg J."/>
            <person name="Lindh M.V."/>
            <person name="Legrand C."/>
            <person name="Pinhassi J."/>
            <person name="Andersson A.F."/>
        </authorList>
    </citation>
    <scope>NUCLEOTIDE SEQUENCE [LARGE SCALE GENOMIC DNA]</scope>
    <source>
        <strain evidence="2">BACL2 MAG-120802-bin41</strain>
    </source>
</reference>
<evidence type="ECO:0000259" key="1">
    <source>
        <dbReference type="Pfam" id="PF12867"/>
    </source>
</evidence>
<feature type="domain" description="DinB-like" evidence="1">
    <location>
        <begin position="27"/>
        <end position="142"/>
    </location>
</feature>
<proteinExistence type="predicted"/>
<name>A0A0R2NXX9_9ACTN</name>
<accession>A0A0R2NXX9</accession>
<organism evidence="2 3">
    <name type="scientific">Actinobacteria bacterium BACL2 MAG-120802-bin41</name>
    <dbReference type="NCBI Taxonomy" id="1655568"/>
    <lineage>
        <taxon>Bacteria</taxon>
        <taxon>Bacillati</taxon>
        <taxon>Actinomycetota</taxon>
        <taxon>Actinomycetes</taxon>
        <taxon>Actinomycetes incertae sedis</taxon>
        <taxon>ac1 cluster</taxon>
    </lineage>
</organism>
<dbReference type="InterPro" id="IPR024775">
    <property type="entry name" value="DinB-like"/>
</dbReference>
<dbReference type="Gene3D" id="1.20.120.450">
    <property type="entry name" value="dinb family like domain"/>
    <property type="match status" value="1"/>
</dbReference>
<evidence type="ECO:0000313" key="2">
    <source>
        <dbReference type="EMBL" id="KRO30609.1"/>
    </source>
</evidence>
<evidence type="ECO:0000313" key="3">
    <source>
        <dbReference type="Proteomes" id="UP000053941"/>
    </source>
</evidence>
<dbReference type="AlphaFoldDB" id="A0A0R2NXX9"/>
<protein>
    <recommendedName>
        <fullName evidence="1">DinB-like domain-containing protein</fullName>
    </recommendedName>
</protein>
<dbReference type="Pfam" id="PF12867">
    <property type="entry name" value="DinB_2"/>
    <property type="match status" value="1"/>
</dbReference>
<dbReference type="InterPro" id="IPR034660">
    <property type="entry name" value="DinB/YfiT-like"/>
</dbReference>
<dbReference type="SUPFAM" id="SSF109854">
    <property type="entry name" value="DinB/YfiT-like putative metalloenzymes"/>
    <property type="match status" value="1"/>
</dbReference>
<comment type="caution">
    <text evidence="2">The sequence shown here is derived from an EMBL/GenBank/DDBJ whole genome shotgun (WGS) entry which is preliminary data.</text>
</comment>
<dbReference type="Proteomes" id="UP000053941">
    <property type="component" value="Unassembled WGS sequence"/>
</dbReference>
<gene>
    <name evidence="2" type="ORF">ABR60_03665</name>
</gene>
<sequence length="147" mass="16227">MSKEVFATSLDDVARVQEFYGAFASRLDNVPSDGGWSASQCLAHICDTEISLSLRVRMILTSDNYQFSAWDEDAFAVIKKDRDAKTSVDTFAALRHNNLDLLSGLSADKLERLGVKANGEPVKLIDYLAYMSKHIKAHLEQAVAASK</sequence>